<evidence type="ECO:0000256" key="1">
    <source>
        <dbReference type="ARBA" id="ARBA00004651"/>
    </source>
</evidence>
<dbReference type="Gene3D" id="3.10.580.10">
    <property type="entry name" value="CBS-domain"/>
    <property type="match status" value="1"/>
</dbReference>
<dbReference type="SMART" id="SM01091">
    <property type="entry name" value="CorC_HlyC"/>
    <property type="match status" value="1"/>
</dbReference>
<dbReference type="GO" id="GO:0050660">
    <property type="term" value="F:flavin adenine dinucleotide binding"/>
    <property type="evidence" value="ECO:0007669"/>
    <property type="project" value="InterPro"/>
</dbReference>
<feature type="domain" description="CNNM transmembrane" evidence="12">
    <location>
        <begin position="1"/>
        <end position="196"/>
    </location>
</feature>
<dbReference type="Gene3D" id="3.30.465.10">
    <property type="match status" value="1"/>
</dbReference>
<accession>A0A2T4IEY4</accession>
<dbReference type="AlphaFoldDB" id="A0A2T4IEY4"/>
<dbReference type="InterPro" id="IPR044751">
    <property type="entry name" value="Ion_transp-like_CBS"/>
</dbReference>
<evidence type="ECO:0000259" key="12">
    <source>
        <dbReference type="PROSITE" id="PS51846"/>
    </source>
</evidence>
<dbReference type="InterPro" id="IPR036318">
    <property type="entry name" value="FAD-bd_PCMH-like_sf"/>
</dbReference>
<feature type="transmembrane region" description="Helical" evidence="10">
    <location>
        <begin position="98"/>
        <end position="119"/>
    </location>
</feature>
<dbReference type="InterPro" id="IPR016169">
    <property type="entry name" value="FAD-bd_PCMH_sub2"/>
</dbReference>
<organism evidence="13 14">
    <name type="scientific">Pseudothauera lacus</name>
    <dbReference type="NCBI Taxonomy" id="2136175"/>
    <lineage>
        <taxon>Bacteria</taxon>
        <taxon>Pseudomonadati</taxon>
        <taxon>Pseudomonadota</taxon>
        <taxon>Betaproteobacteria</taxon>
        <taxon>Rhodocyclales</taxon>
        <taxon>Zoogloeaceae</taxon>
        <taxon>Pseudothauera</taxon>
    </lineage>
</organism>
<dbReference type="SUPFAM" id="SSF56176">
    <property type="entry name" value="FAD-binding/transporter-associated domain-like"/>
    <property type="match status" value="1"/>
</dbReference>
<keyword evidence="4" id="KW-0677">Repeat</keyword>
<dbReference type="CDD" id="cd04590">
    <property type="entry name" value="CBS_pair_CorC_HlyC_assoc"/>
    <property type="match status" value="1"/>
</dbReference>
<dbReference type="PROSITE" id="PS51846">
    <property type="entry name" value="CNNM"/>
    <property type="match status" value="1"/>
</dbReference>
<name>A0A2T4IEY4_9RHOO</name>
<feature type="domain" description="CBS" evidence="11">
    <location>
        <begin position="215"/>
        <end position="274"/>
    </location>
</feature>
<dbReference type="SUPFAM" id="SSF54631">
    <property type="entry name" value="CBS-domain pair"/>
    <property type="match status" value="1"/>
</dbReference>
<proteinExistence type="predicted"/>
<evidence type="ECO:0000256" key="4">
    <source>
        <dbReference type="ARBA" id="ARBA00022737"/>
    </source>
</evidence>
<keyword evidence="6 8" id="KW-0129">CBS domain</keyword>
<evidence type="ECO:0000256" key="5">
    <source>
        <dbReference type="ARBA" id="ARBA00022989"/>
    </source>
</evidence>
<reference evidence="13 14" key="2">
    <citation type="submission" date="2018-04" db="EMBL/GenBank/DDBJ databases">
        <title>Thauera lacus sp. nov., isolated from an saline lake in Inner Mongolia, China.</title>
        <authorList>
            <person name="Liang Q.-Y."/>
        </authorList>
    </citation>
    <scope>NUCLEOTIDE SEQUENCE [LARGE SCALE GENOMIC DNA]</scope>
    <source>
        <strain evidence="13 14">D20</strain>
    </source>
</reference>
<reference evidence="13 14" key="1">
    <citation type="submission" date="2018-03" db="EMBL/GenBank/DDBJ databases">
        <authorList>
            <person name="Keele B.F."/>
        </authorList>
    </citation>
    <scope>NUCLEOTIDE SEQUENCE [LARGE SCALE GENOMIC DNA]</scope>
    <source>
        <strain evidence="13 14">D20</strain>
    </source>
</reference>
<evidence type="ECO:0000256" key="6">
    <source>
        <dbReference type="ARBA" id="ARBA00023122"/>
    </source>
</evidence>
<keyword evidence="3 9" id="KW-0812">Transmembrane</keyword>
<keyword evidence="14" id="KW-1185">Reference proteome</keyword>
<dbReference type="Proteomes" id="UP000241193">
    <property type="component" value="Unassembled WGS sequence"/>
</dbReference>
<evidence type="ECO:0000313" key="13">
    <source>
        <dbReference type="EMBL" id="PTD96332.1"/>
    </source>
</evidence>
<dbReference type="InterPro" id="IPR005170">
    <property type="entry name" value="Transptr-assoc_dom"/>
</dbReference>
<evidence type="ECO:0000313" key="14">
    <source>
        <dbReference type="Proteomes" id="UP000241193"/>
    </source>
</evidence>
<dbReference type="OrthoDB" id="9797674at2"/>
<feature type="domain" description="CBS" evidence="11">
    <location>
        <begin position="276"/>
        <end position="336"/>
    </location>
</feature>
<sequence length="444" mass="48605">MDILILVILILLNGVFAMSEIALVTARRARLARLADDGDRAAAVAMKLGEDPNRFLSTIQIGITSIGILSGIFGEAALASPLAEWLQRLGMAERPSEIGATTLVVVVVTYVSIVVGELVPKRLGQLDPEGIARLVARPMSLLSAVSRPFVHFLSGSTAILLRLMGQRETQVSTVTEEEIHALLDEGSEAGVIEKSEHEMVRNVFRLDERQIGSLMVPRSEVVYLDVNRPVEENLALVAESAHSSFPVCRGSLDDITGVASSKKLFAQMLRGDPVDLTKDLQEAVYVPESLTGMELLDRFRTSGTYFVFVIDEYGEVLGMVTLHDVIESVTGEFVTEGDEDAWAVQREDGSWLLDGLIPVVEMKDRLGFKQVPEEDKGRYHTLSGMMMWLLGRLPGTGDIATWEGWRLEVVDLDGKRIDKVLAVPLPEPDAGLVREDQSDTPAEG</sequence>
<dbReference type="GO" id="GO:0005886">
    <property type="term" value="C:plasma membrane"/>
    <property type="evidence" value="ECO:0007669"/>
    <property type="project" value="UniProtKB-SubCell"/>
</dbReference>
<evidence type="ECO:0000256" key="2">
    <source>
        <dbReference type="ARBA" id="ARBA00022475"/>
    </source>
</evidence>
<dbReference type="Pfam" id="PF00571">
    <property type="entry name" value="CBS"/>
    <property type="match status" value="1"/>
</dbReference>
<dbReference type="InterPro" id="IPR046342">
    <property type="entry name" value="CBS_dom_sf"/>
</dbReference>
<evidence type="ECO:0000259" key="11">
    <source>
        <dbReference type="PROSITE" id="PS51371"/>
    </source>
</evidence>
<dbReference type="PANTHER" id="PTHR43099">
    <property type="entry name" value="UPF0053 PROTEIN YRKA"/>
    <property type="match status" value="1"/>
</dbReference>
<comment type="subcellular location">
    <subcellularLocation>
        <location evidence="1">Cell membrane</location>
        <topology evidence="1">Multi-pass membrane protein</topology>
    </subcellularLocation>
</comment>
<dbReference type="InterPro" id="IPR051676">
    <property type="entry name" value="UPF0053_domain"/>
</dbReference>
<dbReference type="Pfam" id="PF03471">
    <property type="entry name" value="CorC_HlyC"/>
    <property type="match status" value="1"/>
</dbReference>
<dbReference type="InterPro" id="IPR002550">
    <property type="entry name" value="CNNM"/>
</dbReference>
<evidence type="ECO:0000256" key="7">
    <source>
        <dbReference type="ARBA" id="ARBA00023136"/>
    </source>
</evidence>
<keyword evidence="5 9" id="KW-1133">Transmembrane helix</keyword>
<gene>
    <name evidence="13" type="ORF">C8261_10490</name>
</gene>
<dbReference type="PROSITE" id="PS51371">
    <property type="entry name" value="CBS"/>
    <property type="match status" value="2"/>
</dbReference>
<keyword evidence="7 9" id="KW-0472">Membrane</keyword>
<dbReference type="PANTHER" id="PTHR43099:SF5">
    <property type="entry name" value="HLYC_CORC FAMILY TRANSPORTER"/>
    <property type="match status" value="1"/>
</dbReference>
<evidence type="ECO:0000256" key="10">
    <source>
        <dbReference type="SAM" id="Phobius"/>
    </source>
</evidence>
<protein>
    <recommendedName>
        <fullName evidence="15">HlyC/CorC family transporter</fullName>
    </recommendedName>
</protein>
<evidence type="ECO:0000256" key="9">
    <source>
        <dbReference type="PROSITE-ProRule" id="PRU01193"/>
    </source>
</evidence>
<dbReference type="InterPro" id="IPR000644">
    <property type="entry name" value="CBS_dom"/>
</dbReference>
<dbReference type="RefSeq" id="WP_107493652.1">
    <property type="nucleotide sequence ID" value="NZ_PZKC01000007.1"/>
</dbReference>
<dbReference type="EMBL" id="PZKC01000007">
    <property type="protein sequence ID" value="PTD96332.1"/>
    <property type="molecule type" value="Genomic_DNA"/>
</dbReference>
<dbReference type="Pfam" id="PF01595">
    <property type="entry name" value="CNNM"/>
    <property type="match status" value="1"/>
</dbReference>
<keyword evidence="2" id="KW-1003">Cell membrane</keyword>
<evidence type="ECO:0000256" key="8">
    <source>
        <dbReference type="PROSITE-ProRule" id="PRU00703"/>
    </source>
</evidence>
<comment type="caution">
    <text evidence="13">The sequence shown here is derived from an EMBL/GenBank/DDBJ whole genome shotgun (WGS) entry which is preliminary data.</text>
</comment>
<evidence type="ECO:0000256" key="3">
    <source>
        <dbReference type="ARBA" id="ARBA00022692"/>
    </source>
</evidence>
<evidence type="ECO:0008006" key="15">
    <source>
        <dbReference type="Google" id="ProtNLM"/>
    </source>
</evidence>